<evidence type="ECO:0000256" key="1">
    <source>
        <dbReference type="SAM" id="Phobius"/>
    </source>
</evidence>
<dbReference type="RefSeq" id="WP_168697287.1">
    <property type="nucleotide sequence ID" value="NZ_CP051206.1"/>
</dbReference>
<evidence type="ECO:0000313" key="3">
    <source>
        <dbReference type="Proteomes" id="UP000502433"/>
    </source>
</evidence>
<reference evidence="2 3" key="2">
    <citation type="submission" date="2020-04" db="EMBL/GenBank/DDBJ databases">
        <authorList>
            <person name="Fomenkov A."/>
            <person name="Anton B.P."/>
            <person name="Roberts R.J."/>
        </authorList>
    </citation>
    <scope>NUCLEOTIDE SEQUENCE [LARGE SCALE GENOMIC DNA]</scope>
    <source>
        <strain evidence="2 3">CCAP 1403/13f</strain>
    </source>
</reference>
<gene>
    <name evidence="2" type="ORF">HGD76_24285</name>
</gene>
<dbReference type="EMBL" id="CP051206">
    <property type="protein sequence ID" value="QJB46833.1"/>
    <property type="molecule type" value="Genomic_DNA"/>
</dbReference>
<organism evidence="2 3">
    <name type="scientific">Dolichospermum flos-aquae CCAP 1403/13F</name>
    <dbReference type="NCBI Taxonomy" id="315271"/>
    <lineage>
        <taxon>Bacteria</taxon>
        <taxon>Bacillati</taxon>
        <taxon>Cyanobacteriota</taxon>
        <taxon>Cyanophyceae</taxon>
        <taxon>Nostocales</taxon>
        <taxon>Aphanizomenonaceae</taxon>
        <taxon>Dolichospermum</taxon>
    </lineage>
</organism>
<keyword evidence="1" id="KW-0812">Transmembrane</keyword>
<dbReference type="KEGG" id="dfs:HGD76_24285"/>
<keyword evidence="1" id="KW-1133">Transmembrane helix</keyword>
<feature type="transmembrane region" description="Helical" evidence="1">
    <location>
        <begin position="20"/>
        <end position="39"/>
    </location>
</feature>
<feature type="transmembrane region" description="Helical" evidence="1">
    <location>
        <begin position="51"/>
        <end position="81"/>
    </location>
</feature>
<sequence length="93" mass="9535">MAISNGNDLACTLDFGENDFAIISGIAAWGGLSLGSIVLRETTSHVPRDGFLGWLGMTTEITTTVTAPVGAIIAVGGLLVYGGSKIVTYTNCV</sequence>
<dbReference type="AlphaFoldDB" id="A0A6H2C5W5"/>
<evidence type="ECO:0000313" key="2">
    <source>
        <dbReference type="EMBL" id="QJB46833.1"/>
    </source>
</evidence>
<reference evidence="2 3" key="1">
    <citation type="submission" date="2020-04" db="EMBL/GenBank/DDBJ databases">
        <title>Genome-Wide Identification of 5-Methylcytosine Sites in Bacterial Genomes By High-Throughput Sequencing of MspJI Restriction Fragments.</title>
        <authorList>
            <person name="Wu V."/>
        </authorList>
    </citation>
    <scope>NUCLEOTIDE SEQUENCE [LARGE SCALE GENOMIC DNA]</scope>
    <source>
        <strain evidence="2 3">CCAP 1403/13f</strain>
    </source>
</reference>
<proteinExistence type="predicted"/>
<dbReference type="Proteomes" id="UP000502433">
    <property type="component" value="Chromosome"/>
</dbReference>
<accession>A0A6H2C5W5</accession>
<name>A0A6H2C5W5_DOLFA</name>
<keyword evidence="1" id="KW-0472">Membrane</keyword>
<protein>
    <submittedName>
        <fullName evidence="2">Uncharacterized protein</fullName>
    </submittedName>
</protein>